<keyword evidence="1" id="KW-0175">Coiled coil</keyword>
<name>A0A8H6TFQ2_MYCCL</name>
<proteinExistence type="predicted"/>
<dbReference type="PANTHER" id="PTHR38044">
    <property type="entry name" value="BOUQUET FORMATION PROTEIN 4"/>
    <property type="match status" value="1"/>
</dbReference>
<dbReference type="PROSITE" id="PS51299">
    <property type="entry name" value="HTH_APSES"/>
    <property type="match status" value="1"/>
</dbReference>
<feature type="coiled-coil region" evidence="1">
    <location>
        <begin position="274"/>
        <end position="301"/>
    </location>
</feature>
<reference evidence="5" key="1">
    <citation type="submission" date="2020-05" db="EMBL/GenBank/DDBJ databases">
        <title>Mycena genomes resolve the evolution of fungal bioluminescence.</title>
        <authorList>
            <person name="Tsai I.J."/>
        </authorList>
    </citation>
    <scope>NUCLEOTIDE SEQUENCE</scope>
    <source>
        <strain evidence="5">110903Hualien_Pintung</strain>
    </source>
</reference>
<evidence type="ECO:0000259" key="4">
    <source>
        <dbReference type="PROSITE" id="PS51299"/>
    </source>
</evidence>
<feature type="region of interest" description="Disordered" evidence="2">
    <location>
        <begin position="148"/>
        <end position="267"/>
    </location>
</feature>
<dbReference type="OrthoDB" id="5346159at2759"/>
<dbReference type="GO" id="GO:0070197">
    <property type="term" value="P:meiotic attachment of telomere to nuclear envelope"/>
    <property type="evidence" value="ECO:0007669"/>
    <property type="project" value="InterPro"/>
</dbReference>
<comment type="caution">
    <text evidence="5">The sequence shown here is derived from an EMBL/GenBank/DDBJ whole genome shotgun (WGS) entry which is preliminary data.</text>
</comment>
<protein>
    <submittedName>
        <fullName evidence="5">APSES transcription factor</fullName>
    </submittedName>
</protein>
<dbReference type="InterPro" id="IPR003163">
    <property type="entry name" value="Tscrpt_reg_HTH_APSES-type"/>
</dbReference>
<feature type="domain" description="HTH APSES-type" evidence="4">
    <location>
        <begin position="39"/>
        <end position="155"/>
    </location>
</feature>
<gene>
    <name evidence="5" type="ORF">HMN09_00420600</name>
</gene>
<keyword evidence="3" id="KW-0812">Transmembrane</keyword>
<feature type="transmembrane region" description="Helical" evidence="3">
    <location>
        <begin position="336"/>
        <end position="354"/>
    </location>
</feature>
<dbReference type="GO" id="GO:1990862">
    <property type="term" value="C:nuclear membrane complex Bqt3-Bqt4"/>
    <property type="evidence" value="ECO:0007669"/>
    <property type="project" value="InterPro"/>
</dbReference>
<evidence type="ECO:0000256" key="1">
    <source>
        <dbReference type="SAM" id="Coils"/>
    </source>
</evidence>
<evidence type="ECO:0000313" key="5">
    <source>
        <dbReference type="EMBL" id="KAF7316868.1"/>
    </source>
</evidence>
<organism evidence="5 6">
    <name type="scientific">Mycena chlorophos</name>
    <name type="common">Agaric fungus</name>
    <name type="synonym">Agaricus chlorophos</name>
    <dbReference type="NCBI Taxonomy" id="658473"/>
    <lineage>
        <taxon>Eukaryota</taxon>
        <taxon>Fungi</taxon>
        <taxon>Dikarya</taxon>
        <taxon>Basidiomycota</taxon>
        <taxon>Agaricomycotina</taxon>
        <taxon>Agaricomycetes</taxon>
        <taxon>Agaricomycetidae</taxon>
        <taxon>Agaricales</taxon>
        <taxon>Marasmiineae</taxon>
        <taxon>Mycenaceae</taxon>
        <taxon>Mycena</taxon>
    </lineage>
</organism>
<dbReference type="Proteomes" id="UP000613580">
    <property type="component" value="Unassembled WGS sequence"/>
</dbReference>
<evidence type="ECO:0000313" key="6">
    <source>
        <dbReference type="Proteomes" id="UP000613580"/>
    </source>
</evidence>
<keyword evidence="3" id="KW-1133">Transmembrane helix</keyword>
<dbReference type="EMBL" id="JACAZE010000005">
    <property type="protein sequence ID" value="KAF7316868.1"/>
    <property type="molecule type" value="Genomic_DNA"/>
</dbReference>
<sequence>MSARPASAPALPSERNSLLAEIFDSGLMPQVKYQVLNAAGTDILVGRLKVDTPTPSGHAFILRRYDTNAVSLTTIFRAAFPNSDQEAEKREMQWVKDTYDLSGNNGSSRDPASAPRLAGTWVKPTDALKLGEQYAIRELIQILVDAQPDPGANYRRSGKNKDKDSANTEATPSRSQPTPSSPNPPAAKRRKESSPAPPPAMVVSPRRSTRTKSPKPASQTMPSITSVVKASSKKTSRRAEPDVSANSDETAVEDDGGAAAVEDSATSALRDQDIAEQRKLISDLKQQRELARAEAATTKRAREEDDKSVVLEIREPQIGERAIATNSRITARTRSAAWGVVAFAFGVGLTASFLPNFF</sequence>
<dbReference type="GO" id="GO:0044820">
    <property type="term" value="P:mitotic telomere tethering at nuclear periphery"/>
    <property type="evidence" value="ECO:0007669"/>
    <property type="project" value="TreeGrafter"/>
</dbReference>
<dbReference type="InterPro" id="IPR036887">
    <property type="entry name" value="HTH_APSES_sf"/>
</dbReference>
<dbReference type="Gene3D" id="3.10.260.10">
    <property type="entry name" value="Transcription regulator HTH, APSES-type DNA-binding domain"/>
    <property type="match status" value="1"/>
</dbReference>
<dbReference type="PANTHER" id="PTHR38044:SF1">
    <property type="entry name" value="BOUQUET FORMATION PROTEIN 4"/>
    <property type="match status" value="1"/>
</dbReference>
<dbReference type="InterPro" id="IPR037548">
    <property type="entry name" value="Bqt4"/>
</dbReference>
<dbReference type="SUPFAM" id="SSF54616">
    <property type="entry name" value="DNA-binding domain of Mlu1-box binding protein MBP1"/>
    <property type="match status" value="1"/>
</dbReference>
<dbReference type="AlphaFoldDB" id="A0A8H6TFQ2"/>
<accession>A0A8H6TFQ2</accession>
<evidence type="ECO:0000256" key="2">
    <source>
        <dbReference type="SAM" id="MobiDB-lite"/>
    </source>
</evidence>
<keyword evidence="3" id="KW-0472">Membrane</keyword>
<keyword evidence="6" id="KW-1185">Reference proteome</keyword>
<evidence type="ECO:0000256" key="3">
    <source>
        <dbReference type="SAM" id="Phobius"/>
    </source>
</evidence>
<dbReference type="GO" id="GO:0003677">
    <property type="term" value="F:DNA binding"/>
    <property type="evidence" value="ECO:0007669"/>
    <property type="project" value="InterPro"/>
</dbReference>